<dbReference type="Proteomes" id="UP000061603">
    <property type="component" value="Chromosome"/>
</dbReference>
<keyword evidence="2" id="KW-1185">Reference proteome</keyword>
<dbReference type="EMBL" id="CP010554">
    <property type="protein sequence ID" value="AJP48387.1"/>
    <property type="molecule type" value="Genomic_DNA"/>
</dbReference>
<dbReference type="Gene3D" id="2.60.40.420">
    <property type="entry name" value="Cupredoxins - blue copper proteins"/>
    <property type="match status" value="1"/>
</dbReference>
<proteinExistence type="predicted"/>
<evidence type="ECO:0000313" key="2">
    <source>
        <dbReference type="Proteomes" id="UP000061603"/>
    </source>
</evidence>
<gene>
    <name evidence="1" type="ORF">PG1C_07790</name>
</gene>
<dbReference type="KEGG" id="rbu:PG1C_07790"/>
<organism evidence="1 2">
    <name type="scientific">Rugosibacter aromaticivorans</name>
    <dbReference type="NCBI Taxonomy" id="1565605"/>
    <lineage>
        <taxon>Bacteria</taxon>
        <taxon>Pseudomonadati</taxon>
        <taxon>Pseudomonadota</taxon>
        <taxon>Betaproteobacteria</taxon>
        <taxon>Nitrosomonadales</taxon>
        <taxon>Sterolibacteriaceae</taxon>
        <taxon>Rugosibacter</taxon>
    </lineage>
</organism>
<dbReference type="HOGENOM" id="CLU_2510429_0_0_4"/>
<reference evidence="1 2" key="1">
    <citation type="journal article" date="2015" name="Genome Announc.">
        <title>Complete Genome Sequence of a Novel Bacterium within the Family Rhodocyclaceae That Degrades Polycyclic Aromatic Hydrocarbons.</title>
        <authorList>
            <person name="Singleton D.R."/>
            <person name="Dickey A.N."/>
            <person name="Scholl E.H."/>
            <person name="Wright F.A."/>
            <person name="Aitken M.D."/>
        </authorList>
    </citation>
    <scope>NUCLEOTIDE SEQUENCE [LARGE SCALE GENOMIC DNA]</scope>
    <source>
        <strain evidence="2">PG1-Ca6</strain>
    </source>
</reference>
<protein>
    <submittedName>
        <fullName evidence="1">Uncharacterized protein</fullName>
    </submittedName>
</protein>
<accession>A0A0C5IZZ3</accession>
<dbReference type="STRING" id="1565605.PG1C_07790"/>
<dbReference type="InterPro" id="IPR008972">
    <property type="entry name" value="Cupredoxin"/>
</dbReference>
<dbReference type="SUPFAM" id="SSF49503">
    <property type="entry name" value="Cupredoxins"/>
    <property type="match status" value="1"/>
</dbReference>
<dbReference type="AlphaFoldDB" id="A0A0C5IZZ3"/>
<sequence>MVYQGLIQSGKTFVHEFVARQPGTFMYHPQGTVAYEVAGCYLSPYALHLAADNPCRARKRRRLILRFRCVNLRLKVGIAGIMSNG</sequence>
<evidence type="ECO:0000313" key="1">
    <source>
        <dbReference type="EMBL" id="AJP48387.1"/>
    </source>
</evidence>
<name>A0A0C5IZZ3_9PROT</name>